<reference evidence="1 2" key="1">
    <citation type="journal article" date="2014" name="Antonie Van Leeuwenhoek">
        <title>Oenococcus alcoholitolerans sp. nov., a lactic acid bacteria isolated from cachaca and ethanol fermentation processes.</title>
        <authorList>
            <person name="Badotti F."/>
            <person name="Moreira A.P."/>
            <person name="Tonon L.A."/>
            <person name="de Lucena B.T."/>
            <person name="Gomes Fde C."/>
            <person name="Kruger R."/>
            <person name="Thompson C.C."/>
            <person name="de Morais M.A.Jr."/>
            <person name="Rosa C.A."/>
            <person name="Thompson F.L."/>
        </authorList>
    </citation>
    <scope>NUCLEOTIDE SEQUENCE [LARGE SCALE GENOMIC DNA]</scope>
    <source>
        <strain evidence="1 2">UFRJ-M7.2.18</strain>
    </source>
</reference>
<evidence type="ECO:0000313" key="1">
    <source>
        <dbReference type="EMBL" id="KGO32437.1"/>
    </source>
</evidence>
<gene>
    <name evidence="1" type="ORF">Q757_01035</name>
</gene>
<dbReference type="InterPro" id="IPR013785">
    <property type="entry name" value="Aldolase_TIM"/>
</dbReference>
<accession>A0ABR4XSG6</accession>
<dbReference type="EMBL" id="AXCV01000020">
    <property type="protein sequence ID" value="KGO32437.1"/>
    <property type="molecule type" value="Genomic_DNA"/>
</dbReference>
<proteinExistence type="predicted"/>
<protein>
    <submittedName>
        <fullName evidence="1">Uncharacterized protein</fullName>
    </submittedName>
</protein>
<comment type="caution">
    <text evidence="1">The sequence shown here is derived from an EMBL/GenBank/DDBJ whole genome shotgun (WGS) entry which is preliminary data.</text>
</comment>
<evidence type="ECO:0000313" key="2">
    <source>
        <dbReference type="Proteomes" id="UP000030023"/>
    </source>
</evidence>
<dbReference type="Proteomes" id="UP000030023">
    <property type="component" value="Unassembled WGS sequence"/>
</dbReference>
<name>A0ABR4XSG6_9LACO</name>
<keyword evidence="2" id="KW-1185">Reference proteome</keyword>
<dbReference type="Gene3D" id="3.20.20.70">
    <property type="entry name" value="Aldolase class I"/>
    <property type="match status" value="1"/>
</dbReference>
<organism evidence="1 2">
    <name type="scientific">Oenococcus alcoholitolerans</name>
    <dbReference type="NCBI Taxonomy" id="931074"/>
    <lineage>
        <taxon>Bacteria</taxon>
        <taxon>Bacillati</taxon>
        <taxon>Bacillota</taxon>
        <taxon>Bacilli</taxon>
        <taxon>Lactobacillales</taxon>
        <taxon>Lactobacillaceae</taxon>
        <taxon>Oenococcus</taxon>
    </lineage>
</organism>
<sequence length="55" mass="6067">MQKIGGEAYKHLFCGADLVSVVVSFFEGPAVFARLEQELSDISAKKESMVCKRSE</sequence>